<dbReference type="Proteomes" id="UP001464555">
    <property type="component" value="Unassembled WGS sequence"/>
</dbReference>
<gene>
    <name evidence="4" type="ORF">AAEO56_00785</name>
</gene>
<keyword evidence="5" id="KW-1185">Reference proteome</keyword>
<dbReference type="PANTHER" id="PTHR34978:SF3">
    <property type="entry name" value="SLR0241 PROTEIN"/>
    <property type="match status" value="1"/>
</dbReference>
<dbReference type="CDD" id="cd07341">
    <property type="entry name" value="M56_BlaR1_MecR1_like"/>
    <property type="match status" value="1"/>
</dbReference>
<comment type="caution">
    <text evidence="4">The sequence shown here is derived from an EMBL/GenBank/DDBJ whole genome shotgun (WGS) entry which is preliminary data.</text>
</comment>
<feature type="compositionally biased region" description="Basic and acidic residues" evidence="1">
    <location>
        <begin position="618"/>
        <end position="662"/>
    </location>
</feature>
<accession>A0ABU9HRJ6</accession>
<keyword evidence="2" id="KW-0812">Transmembrane</keyword>
<dbReference type="InterPro" id="IPR008756">
    <property type="entry name" value="Peptidase_M56"/>
</dbReference>
<feature type="transmembrane region" description="Helical" evidence="2">
    <location>
        <begin position="6"/>
        <end position="25"/>
    </location>
</feature>
<evidence type="ECO:0000259" key="3">
    <source>
        <dbReference type="Pfam" id="PF05569"/>
    </source>
</evidence>
<protein>
    <submittedName>
        <fullName evidence="4">M56 family metallopeptidase</fullName>
    </submittedName>
</protein>
<name>A0ABU9HRJ6_9FLAO</name>
<feature type="region of interest" description="Disordered" evidence="1">
    <location>
        <begin position="613"/>
        <end position="669"/>
    </location>
</feature>
<reference evidence="4 5" key="1">
    <citation type="submission" date="2024-04" db="EMBL/GenBank/DDBJ databases">
        <title>Flavobacterium sp. DGU11 16S ribosomal RNA gene Genome sequencing and assembly.</title>
        <authorList>
            <person name="Park S."/>
        </authorList>
    </citation>
    <scope>NUCLEOTIDE SEQUENCE [LARGE SCALE GENOMIC DNA]</scope>
    <source>
        <strain evidence="4 5">DGU11</strain>
    </source>
</reference>
<sequence>MENFIIYMVKACGLIALFFLAYHTLLKKETFFTSNRWFLLAGLFTAVLLPFIVYTKTIWVEPTPIAQLPGETIDLYQLMQYRQQLAKLPSPEETITINWFDVVGGMYFAGVLLFFVRFILDFLSIRKVLTCNIIIKDKNFRLIDSEKVASPFSFFNYIVYNSAILKPEELDSIITHEKVHSSQRHSLDMIISQLFCIMFWFNPFIWMYKKSISQNLEFIADAEATRLLADKQAYQKTLLKITIQPDCIAITNHFYQSLIKKRIVMLNKQQSKKWNSWKYATILPLLAAFIFLFQVRVVAQEKQSAQQPVKVTDTKVKFALEINKDTQDSELEESKKVLKEECNADVSYEKVIRNLNSEITAIKVTVKDKGQSQVYEVAGNDPISPFTIEVEQNGSGRNAITFGTGGDDNFIRSRAFRIADNGDRKDFSKDMAKDSVRMQRHQILRSYNGGSMPNLPNTPFPPTEGWSVNSMKIGGNDMLIIINGVKQKKGETSIKIPLGQEIAEMNILKGKEAKKKYGKEAKEGAVEITTQGANNMAFNIGPEAFDFQMPPDMQFDMPMDFDIRIESLGDFGNMNRIFTDGDYFKAWGDMSEEDMKQVQEELKKAQIELQDLGPRMQESFRKKEMSQEELKAAKEEIEKAKKEIEQSRKEMEKARKELENARKKLNKKA</sequence>
<feature type="domain" description="Peptidase M56" evidence="3">
    <location>
        <begin position="138"/>
        <end position="266"/>
    </location>
</feature>
<dbReference type="InterPro" id="IPR052173">
    <property type="entry name" value="Beta-lactam_resp_regulator"/>
</dbReference>
<evidence type="ECO:0000313" key="5">
    <source>
        <dbReference type="Proteomes" id="UP001464555"/>
    </source>
</evidence>
<feature type="transmembrane region" description="Helical" evidence="2">
    <location>
        <begin position="37"/>
        <end position="54"/>
    </location>
</feature>
<dbReference type="RefSeq" id="WP_341695105.1">
    <property type="nucleotide sequence ID" value="NZ_JBBYHR010000001.1"/>
</dbReference>
<dbReference type="Pfam" id="PF05569">
    <property type="entry name" value="Peptidase_M56"/>
    <property type="match status" value="1"/>
</dbReference>
<organism evidence="4 5">
    <name type="scientific">Flavobacterium arundinis</name>
    <dbReference type="NCBI Taxonomy" id="3139143"/>
    <lineage>
        <taxon>Bacteria</taxon>
        <taxon>Pseudomonadati</taxon>
        <taxon>Bacteroidota</taxon>
        <taxon>Flavobacteriia</taxon>
        <taxon>Flavobacteriales</taxon>
        <taxon>Flavobacteriaceae</taxon>
        <taxon>Flavobacterium</taxon>
    </lineage>
</organism>
<evidence type="ECO:0000256" key="2">
    <source>
        <dbReference type="SAM" id="Phobius"/>
    </source>
</evidence>
<dbReference type="EMBL" id="JBBYHR010000001">
    <property type="protein sequence ID" value="MEL1242780.1"/>
    <property type="molecule type" value="Genomic_DNA"/>
</dbReference>
<keyword evidence="2" id="KW-1133">Transmembrane helix</keyword>
<dbReference type="PANTHER" id="PTHR34978">
    <property type="entry name" value="POSSIBLE SENSOR-TRANSDUCER PROTEIN BLAR"/>
    <property type="match status" value="1"/>
</dbReference>
<evidence type="ECO:0000256" key="1">
    <source>
        <dbReference type="SAM" id="MobiDB-lite"/>
    </source>
</evidence>
<proteinExistence type="predicted"/>
<keyword evidence="2" id="KW-0472">Membrane</keyword>
<feature type="transmembrane region" description="Helical" evidence="2">
    <location>
        <begin position="279"/>
        <end position="299"/>
    </location>
</feature>
<feature type="transmembrane region" description="Helical" evidence="2">
    <location>
        <begin position="97"/>
        <end position="120"/>
    </location>
</feature>
<evidence type="ECO:0000313" key="4">
    <source>
        <dbReference type="EMBL" id="MEL1242780.1"/>
    </source>
</evidence>